<reference evidence="2 3" key="1">
    <citation type="journal article" date="2016" name="Genome Biol. Evol.">
        <title>Divergent and convergent evolution of fungal pathogenicity.</title>
        <authorList>
            <person name="Shang Y."/>
            <person name="Xiao G."/>
            <person name="Zheng P."/>
            <person name="Cen K."/>
            <person name="Zhan S."/>
            <person name="Wang C."/>
        </authorList>
    </citation>
    <scope>NUCLEOTIDE SEQUENCE [LARGE SCALE GENOMIC DNA]</scope>
    <source>
        <strain evidence="2 3">ARSEF 2679</strain>
    </source>
</reference>
<feature type="domain" description="NACHT" evidence="1">
    <location>
        <begin position="372"/>
        <end position="504"/>
    </location>
</feature>
<dbReference type="OrthoDB" id="427518at2759"/>
<dbReference type="InterPro" id="IPR007111">
    <property type="entry name" value="NACHT_NTPase"/>
</dbReference>
<dbReference type="InterPro" id="IPR029058">
    <property type="entry name" value="AB_hydrolase_fold"/>
</dbReference>
<name>A0A167MPL9_CORFA</name>
<dbReference type="InterPro" id="IPR052374">
    <property type="entry name" value="SERAC1"/>
</dbReference>
<dbReference type="RefSeq" id="XP_018700902.1">
    <property type="nucleotide sequence ID" value="XM_018851820.1"/>
</dbReference>
<dbReference type="PROSITE" id="PS50837">
    <property type="entry name" value="NACHT"/>
    <property type="match status" value="1"/>
</dbReference>
<dbReference type="Proteomes" id="UP000076744">
    <property type="component" value="Unassembled WGS sequence"/>
</dbReference>
<comment type="caution">
    <text evidence="2">The sequence shown here is derived from an EMBL/GenBank/DDBJ whole genome shotgun (WGS) entry which is preliminary data.</text>
</comment>
<evidence type="ECO:0000313" key="3">
    <source>
        <dbReference type="Proteomes" id="UP000076744"/>
    </source>
</evidence>
<keyword evidence="3" id="KW-1185">Reference proteome</keyword>
<dbReference type="PANTHER" id="PTHR48182">
    <property type="entry name" value="PROTEIN SERAC1"/>
    <property type="match status" value="1"/>
</dbReference>
<organism evidence="2 3">
    <name type="scientific">Cordyceps fumosorosea (strain ARSEF 2679)</name>
    <name type="common">Isaria fumosorosea</name>
    <dbReference type="NCBI Taxonomy" id="1081104"/>
    <lineage>
        <taxon>Eukaryota</taxon>
        <taxon>Fungi</taxon>
        <taxon>Dikarya</taxon>
        <taxon>Ascomycota</taxon>
        <taxon>Pezizomycotina</taxon>
        <taxon>Sordariomycetes</taxon>
        <taxon>Hypocreomycetidae</taxon>
        <taxon>Hypocreales</taxon>
        <taxon>Cordycipitaceae</taxon>
        <taxon>Cordyceps</taxon>
    </lineage>
</organism>
<evidence type="ECO:0000313" key="2">
    <source>
        <dbReference type="EMBL" id="OAA54616.1"/>
    </source>
</evidence>
<dbReference type="InterPro" id="IPR027417">
    <property type="entry name" value="P-loop_NTPase"/>
</dbReference>
<dbReference type="Gene3D" id="3.40.50.1820">
    <property type="entry name" value="alpha/beta hydrolase"/>
    <property type="match status" value="1"/>
</dbReference>
<dbReference type="Pfam" id="PF05729">
    <property type="entry name" value="NACHT"/>
    <property type="match status" value="1"/>
</dbReference>
<dbReference type="SUPFAM" id="SSF52540">
    <property type="entry name" value="P-loop containing nucleoside triphosphate hydrolases"/>
    <property type="match status" value="1"/>
</dbReference>
<dbReference type="PANTHER" id="PTHR48182:SF3">
    <property type="entry name" value="DUF676 DOMAIN-CONTAINING PROTEIN"/>
    <property type="match status" value="1"/>
</dbReference>
<proteinExistence type="predicted"/>
<gene>
    <name evidence="2" type="ORF">ISF_08217</name>
</gene>
<sequence>MAHQRCFTGRDAKFEIIAVPGLGAHPYHTWEARKIKGSNEAEYQIVQPARVHLLNDLLADEFPDARILNFAHDSNWLIDAPVKTTEEIGKCLLKEIKANRSSPHLPIIFIGHSLGGIIVKQALCGSDSRDIVDATAGIIFLGAPHQGSSVSVAGAVLASVTGILGSDTTLLLSLQNHDAQLSNLADAFGSRIAPNERRPQKVPIISFYETKKTYLLGLSLGVVVSRDSATVHADADKRHSIETDHSGLNKCGGPSDTLFTELAAAIRRLKTPSLLEQADTLIRDKRYTADKLKIERLSGELLPMEQCYINLAIVEQSGPDAGHSTKKEDTTPSPFSIFIRQKVETPDKTMQVELATIFNERKGSDGQPMHPRRILIRGRAGVGKTTLCKKIVHEFTKVTWVKWNELFDRVLWVPLRNLKLPERRKKAQYTLEHLFSHEFLLPTDGPNLARALSCALETKSSKTLFLLDGLDEVSQDLTGNSSMACFLAELLNQPNVVITSRPSAKPPPNLDLELETIGFGPDQLNEYIEKSFTNPKTSVIDRTKKSTKSSRSLKSVGSSRVLYAFQSNWMPFVTPGMT</sequence>
<dbReference type="EMBL" id="AZHB01000028">
    <property type="protein sequence ID" value="OAA54616.1"/>
    <property type="molecule type" value="Genomic_DNA"/>
</dbReference>
<dbReference type="SUPFAM" id="SSF53474">
    <property type="entry name" value="alpha/beta-Hydrolases"/>
    <property type="match status" value="1"/>
</dbReference>
<protein>
    <submittedName>
        <fullName evidence="2">Peptidase C14</fullName>
    </submittedName>
</protein>
<dbReference type="AlphaFoldDB" id="A0A167MPL9"/>
<evidence type="ECO:0000259" key="1">
    <source>
        <dbReference type="PROSITE" id="PS50837"/>
    </source>
</evidence>
<dbReference type="GeneID" id="30024509"/>
<accession>A0A167MPL9</accession>
<dbReference type="Gene3D" id="3.40.50.300">
    <property type="entry name" value="P-loop containing nucleotide triphosphate hydrolases"/>
    <property type="match status" value="1"/>
</dbReference>